<name>A0A9P0EMC1_9HYPO</name>
<keyword evidence="3" id="KW-1185">Reference proteome</keyword>
<evidence type="ECO:0000313" key="3">
    <source>
        <dbReference type="Proteomes" id="UP000775872"/>
    </source>
</evidence>
<feature type="compositionally biased region" description="Basic and acidic residues" evidence="1">
    <location>
        <begin position="287"/>
        <end position="298"/>
    </location>
</feature>
<feature type="compositionally biased region" description="Polar residues" evidence="1">
    <location>
        <begin position="275"/>
        <end position="286"/>
    </location>
</feature>
<evidence type="ECO:0000256" key="1">
    <source>
        <dbReference type="SAM" id="MobiDB-lite"/>
    </source>
</evidence>
<evidence type="ECO:0000313" key="2">
    <source>
        <dbReference type="EMBL" id="CAH0053859.1"/>
    </source>
</evidence>
<dbReference type="AlphaFoldDB" id="A0A9P0EMC1"/>
<comment type="caution">
    <text evidence="2">The sequence shown here is derived from an EMBL/GenBank/DDBJ whole genome shotgun (WGS) entry which is preliminary data.</text>
</comment>
<organism evidence="2 3">
    <name type="scientific">Clonostachys solani</name>
    <dbReference type="NCBI Taxonomy" id="160281"/>
    <lineage>
        <taxon>Eukaryota</taxon>
        <taxon>Fungi</taxon>
        <taxon>Dikarya</taxon>
        <taxon>Ascomycota</taxon>
        <taxon>Pezizomycotina</taxon>
        <taxon>Sordariomycetes</taxon>
        <taxon>Hypocreomycetidae</taxon>
        <taxon>Hypocreales</taxon>
        <taxon>Bionectriaceae</taxon>
        <taxon>Clonostachys</taxon>
    </lineage>
</organism>
<dbReference type="Proteomes" id="UP000775872">
    <property type="component" value="Unassembled WGS sequence"/>
</dbReference>
<proteinExistence type="predicted"/>
<feature type="region of interest" description="Disordered" evidence="1">
    <location>
        <begin position="266"/>
        <end position="298"/>
    </location>
</feature>
<gene>
    <name evidence="2" type="ORF">CSOL1703_00005739</name>
</gene>
<protein>
    <submittedName>
        <fullName evidence="2">Uncharacterized protein</fullName>
    </submittedName>
</protein>
<reference evidence="2" key="1">
    <citation type="submission" date="2021-10" db="EMBL/GenBank/DDBJ databases">
        <authorList>
            <person name="Piombo E."/>
        </authorList>
    </citation>
    <scope>NUCLEOTIDE SEQUENCE</scope>
</reference>
<sequence>MSTELLAPWEWARIPPVISSDELPEEDIEYVLSQRKKYSRFLHPMYVLSFERPIYLGDRIPDMIDPSTSTDNKEIWMIEAPLNTVEIIEAILKPAKPFTVHRARHFSPGCAQHAAKLPPNSLEIKQQLYARYLRLEGRLEKDREISYITVDSDDAWTLRDKFPGALDAVRLQYISIPWVFSTGTKILANPMAYLLHDAPRPGSWHTYERGLAYVLRTLGLTGYTVDKQNYLRPGATPMPECVLDWYCGIPGRTQALPYYHEPEEVVDLGEDQKNNEVSSDGSNTDSSRPDKDVSRAHL</sequence>
<dbReference type="EMBL" id="CABFOC020000045">
    <property type="protein sequence ID" value="CAH0053859.1"/>
    <property type="molecule type" value="Genomic_DNA"/>
</dbReference>
<accession>A0A9P0EMC1</accession>
<dbReference type="OrthoDB" id="5141760at2759"/>